<feature type="transmembrane region" description="Helical" evidence="1">
    <location>
        <begin position="6"/>
        <end position="22"/>
    </location>
</feature>
<evidence type="ECO:0000313" key="2">
    <source>
        <dbReference type="EMBL" id="KVG55669.1"/>
    </source>
</evidence>
<keyword evidence="1" id="KW-1133">Transmembrane helix</keyword>
<keyword evidence="1" id="KW-0812">Transmembrane</keyword>
<protein>
    <recommendedName>
        <fullName evidence="4">Bacteriophage protein</fullName>
    </recommendedName>
</protein>
<gene>
    <name evidence="2" type="ORF">WJ33_06075</name>
</gene>
<dbReference type="OrthoDB" id="9130069at2"/>
<reference evidence="2 3" key="1">
    <citation type="submission" date="2015-11" db="EMBL/GenBank/DDBJ databases">
        <title>Expanding the genomic diversity of Burkholderia species for the development of highly accurate diagnostics.</title>
        <authorList>
            <person name="Sahl J."/>
            <person name="Keim P."/>
            <person name="Wagner D."/>
        </authorList>
    </citation>
    <scope>NUCLEOTIDE SEQUENCE [LARGE SCALE GENOMIC DNA]</scope>
    <source>
        <strain evidence="2 3">MSMB2036</strain>
    </source>
</reference>
<sequence length="160" mass="18049">MAYWVQAIGSIAAILGAFWIASEQHRRDVDTRQKSESEFDYVLNAEIAWLGLEVLGFLNQFIDIKANERSAPVISDDEVADLLTRLSWCRQRAKHKGQLAMVGTMRRSLIGTARIIRAHIAKPAALFTFDEVKKLEEFRVEAREASNTATGVERTPQFSP</sequence>
<evidence type="ECO:0000256" key="1">
    <source>
        <dbReference type="SAM" id="Phobius"/>
    </source>
</evidence>
<keyword evidence="1" id="KW-0472">Membrane</keyword>
<evidence type="ECO:0008006" key="4">
    <source>
        <dbReference type="Google" id="ProtNLM"/>
    </source>
</evidence>
<dbReference type="AlphaFoldDB" id="A0A124R7N3"/>
<dbReference type="EMBL" id="LOXM01000262">
    <property type="protein sequence ID" value="KVG55669.1"/>
    <property type="molecule type" value="Genomic_DNA"/>
</dbReference>
<comment type="caution">
    <text evidence="2">The sequence shown here is derived from an EMBL/GenBank/DDBJ whole genome shotgun (WGS) entry which is preliminary data.</text>
</comment>
<accession>A0A124R7N3</accession>
<organism evidence="2 3">
    <name type="scientific">Burkholderia ubonensis</name>
    <dbReference type="NCBI Taxonomy" id="101571"/>
    <lineage>
        <taxon>Bacteria</taxon>
        <taxon>Pseudomonadati</taxon>
        <taxon>Pseudomonadota</taxon>
        <taxon>Betaproteobacteria</taxon>
        <taxon>Burkholderiales</taxon>
        <taxon>Burkholderiaceae</taxon>
        <taxon>Burkholderia</taxon>
        <taxon>Burkholderia cepacia complex</taxon>
    </lineage>
</organism>
<name>A0A124R7N3_9BURK</name>
<dbReference type="Proteomes" id="UP000064029">
    <property type="component" value="Unassembled WGS sequence"/>
</dbReference>
<proteinExistence type="predicted"/>
<evidence type="ECO:0000313" key="3">
    <source>
        <dbReference type="Proteomes" id="UP000064029"/>
    </source>
</evidence>